<dbReference type="AlphaFoldDB" id="A0A5N5SNI0"/>
<evidence type="ECO:0000313" key="1">
    <source>
        <dbReference type="EMBL" id="KAB7495644.1"/>
    </source>
</evidence>
<keyword evidence="2" id="KW-1185">Reference proteome</keyword>
<reference evidence="1 2" key="1">
    <citation type="journal article" date="2019" name="PLoS Biol.">
        <title>Sex chromosomes control vertical transmission of feminizing Wolbachia symbionts in an isopod.</title>
        <authorList>
            <person name="Becking T."/>
            <person name="Chebbi M.A."/>
            <person name="Giraud I."/>
            <person name="Moumen B."/>
            <person name="Laverre T."/>
            <person name="Caubet Y."/>
            <person name="Peccoud J."/>
            <person name="Gilbert C."/>
            <person name="Cordaux R."/>
        </authorList>
    </citation>
    <scope>NUCLEOTIDE SEQUENCE [LARGE SCALE GENOMIC DNA]</scope>
    <source>
        <strain evidence="1">ANa2</strain>
        <tissue evidence="1">Whole body excluding digestive tract and cuticle</tissue>
    </source>
</reference>
<dbReference type="Proteomes" id="UP000326759">
    <property type="component" value="Unassembled WGS sequence"/>
</dbReference>
<organism evidence="1 2">
    <name type="scientific">Armadillidium nasatum</name>
    <dbReference type="NCBI Taxonomy" id="96803"/>
    <lineage>
        <taxon>Eukaryota</taxon>
        <taxon>Metazoa</taxon>
        <taxon>Ecdysozoa</taxon>
        <taxon>Arthropoda</taxon>
        <taxon>Crustacea</taxon>
        <taxon>Multicrustacea</taxon>
        <taxon>Malacostraca</taxon>
        <taxon>Eumalacostraca</taxon>
        <taxon>Peracarida</taxon>
        <taxon>Isopoda</taxon>
        <taxon>Oniscidea</taxon>
        <taxon>Crinocheta</taxon>
        <taxon>Armadillidiidae</taxon>
        <taxon>Armadillidium</taxon>
    </lineage>
</organism>
<gene>
    <name evidence="1" type="ORF">Anas_14213</name>
</gene>
<name>A0A5N5SNI0_9CRUS</name>
<dbReference type="OrthoDB" id="10526044at2759"/>
<accession>A0A5N5SNI0</accession>
<feature type="non-terminal residue" evidence="1">
    <location>
        <position position="121"/>
    </location>
</feature>
<sequence length="121" mass="14256">FNCLNIAKVDVFKLCLSKIRVFDSCILHTKCKLYIYRNLRKQFLFYGKRTTSKFGVIQKTLNIYISLRAEVAINSTVASSEGPSFFQNFHQSIYVFLRIYENEAKFFTDSICIRNMEMKVH</sequence>
<protein>
    <submittedName>
        <fullName evidence="1">Uncharacterized protein</fullName>
    </submittedName>
</protein>
<comment type="caution">
    <text evidence="1">The sequence shown here is derived from an EMBL/GenBank/DDBJ whole genome shotgun (WGS) entry which is preliminary data.</text>
</comment>
<dbReference type="EMBL" id="SEYY01022323">
    <property type="protein sequence ID" value="KAB7495644.1"/>
    <property type="molecule type" value="Genomic_DNA"/>
</dbReference>
<evidence type="ECO:0000313" key="2">
    <source>
        <dbReference type="Proteomes" id="UP000326759"/>
    </source>
</evidence>
<proteinExistence type="predicted"/>
<feature type="non-terminal residue" evidence="1">
    <location>
        <position position="1"/>
    </location>
</feature>